<dbReference type="InterPro" id="IPR046364">
    <property type="entry name" value="Exo70_C"/>
</dbReference>
<dbReference type="Pfam" id="PF03081">
    <property type="entry name" value="Exo70_C"/>
    <property type="match status" value="1"/>
</dbReference>
<gene>
    <name evidence="7" type="primary">LOC103499174</name>
</gene>
<dbReference type="GO" id="GO:0000145">
    <property type="term" value="C:exocyst"/>
    <property type="evidence" value="ECO:0007669"/>
    <property type="project" value="InterPro"/>
</dbReference>
<sequence>MDPSLELSETPEQIILRWDSAAPDEVKDKMIFDSDREEIDRYLQAVDEIQRSISSAPISDDHNKADSTMQIAMARLEDEFRHILSSHTTPIEVDSLTDPSPSSRSMSTSASGVFEDENDDEPDLQEVQLDLTGSPSFGSSGRSSYRATTSIREIDLIPSDAVIDLRSIAERMISAGYLRECIQVYGSVRKSTFDSSFRRLGIEKLSIGDIQRLDWNELETKIRRWIRAAKVSIRTLFSSEKKLCEQIFYGIGTAIDDACFMETVKGPVTQLFNFAEAISISRRSPEKLFKILDLHDALTELISDIDVIFESKSAEYIRIQAAEIVSRLAEAVRGTLSEFENAVLREPSLHPVPGGTLHPLTRYVMNYVSLISDYKVTLDELIVSKPSTGSRYSADPSIPDMDFGELEGKTPLALHLIWSIVILQFNLEGKSRHYRDPSLAHLFIMNNVHYIVQKIKGSPELREMIGDVYLKRLTGKYRQAATNYERTTWVNVLYCLRNEGLNVGGSLSSGPAKSLIRDRFKTFNAMFEEVHRTQSSWLIPDSQLREELRISIIEKLIPAYRSFLGLHGHHIESGRHPENYIKYSVEELENAILDFFEGCSVTHNLRRRSH</sequence>
<dbReference type="GO" id="GO:0015031">
    <property type="term" value="P:protein transport"/>
    <property type="evidence" value="ECO:0007669"/>
    <property type="project" value="UniProtKB-KW"/>
</dbReference>
<dbReference type="KEGG" id="cmo:103499174"/>
<evidence type="ECO:0000313" key="6">
    <source>
        <dbReference type="Proteomes" id="UP001652600"/>
    </source>
</evidence>
<dbReference type="Gramene" id="MELO3C022677.2.1">
    <property type="protein sequence ID" value="MELO3C022677.2.1"/>
    <property type="gene ID" value="MELO3C022677.2"/>
</dbReference>
<accession>A0A1S3CCB1</accession>
<feature type="compositionally biased region" description="Low complexity" evidence="4">
    <location>
        <begin position="94"/>
        <end position="111"/>
    </location>
</feature>
<dbReference type="Pfam" id="PF20669">
    <property type="entry name" value="Exo70_N"/>
    <property type="match status" value="1"/>
</dbReference>
<dbReference type="SUPFAM" id="SSF74788">
    <property type="entry name" value="Cullin repeat-like"/>
    <property type="match status" value="1"/>
</dbReference>
<dbReference type="Gene3D" id="1.20.1280.170">
    <property type="entry name" value="Exocyst complex component Exo70"/>
    <property type="match status" value="2"/>
</dbReference>
<feature type="region of interest" description="Disordered" evidence="4">
    <location>
        <begin position="90"/>
        <end position="121"/>
    </location>
</feature>
<dbReference type="RefSeq" id="XP_008460316.2">
    <property type="nucleotide sequence ID" value="XM_008462094.3"/>
</dbReference>
<protein>
    <recommendedName>
        <fullName evidence="3">Exocyst subunit Exo70 family protein</fullName>
    </recommendedName>
</protein>
<keyword evidence="6" id="KW-1185">Reference proteome</keyword>
<dbReference type="GeneID" id="103499174"/>
<dbReference type="eggNOG" id="KOG2344">
    <property type="taxonomic scope" value="Eukaryota"/>
</dbReference>
<keyword evidence="3" id="KW-0268">Exocytosis</keyword>
<dbReference type="Proteomes" id="UP001652600">
    <property type="component" value="Chromosome 4"/>
</dbReference>
<evidence type="ECO:0000259" key="5">
    <source>
        <dbReference type="Pfam" id="PF03081"/>
    </source>
</evidence>
<evidence type="ECO:0000256" key="1">
    <source>
        <dbReference type="ARBA" id="ARBA00006756"/>
    </source>
</evidence>
<evidence type="ECO:0000256" key="4">
    <source>
        <dbReference type="SAM" id="MobiDB-lite"/>
    </source>
</evidence>
<dbReference type="InParanoid" id="A0A1S3CCB1"/>
<dbReference type="GO" id="GO:0006887">
    <property type="term" value="P:exocytosis"/>
    <property type="evidence" value="ECO:0007669"/>
    <property type="project" value="UniProtKB-KW"/>
</dbReference>
<name>A0A1S3CCB1_CUCME</name>
<evidence type="ECO:0000256" key="2">
    <source>
        <dbReference type="ARBA" id="ARBA00022448"/>
    </source>
</evidence>
<feature type="domain" description="Exocyst complex subunit Exo70 C-terminal" evidence="5">
    <location>
        <begin position="224"/>
        <end position="594"/>
    </location>
</feature>
<evidence type="ECO:0000256" key="3">
    <source>
        <dbReference type="RuleBase" id="RU365026"/>
    </source>
</evidence>
<reference evidence="7" key="1">
    <citation type="submission" date="2025-08" db="UniProtKB">
        <authorList>
            <consortium name="RefSeq"/>
        </authorList>
    </citation>
    <scope>IDENTIFICATION</scope>
    <source>
        <tissue evidence="7">Stem</tissue>
    </source>
</reference>
<dbReference type="InterPro" id="IPR004140">
    <property type="entry name" value="Exo70"/>
</dbReference>
<proteinExistence type="inferred from homology"/>
<comment type="function">
    <text evidence="3">Component of the exocyst complex.</text>
</comment>
<dbReference type="GO" id="GO:0005546">
    <property type="term" value="F:phosphatidylinositol-4,5-bisphosphate binding"/>
    <property type="evidence" value="ECO:0007669"/>
    <property type="project" value="InterPro"/>
</dbReference>
<dbReference type="PANTHER" id="PTHR12542:SF7">
    <property type="entry name" value="EXOCYST SUBUNIT EXO70 FAMILY PROTEIN"/>
    <property type="match status" value="1"/>
</dbReference>
<dbReference type="PANTHER" id="PTHR12542">
    <property type="entry name" value="EXOCYST COMPLEX PROTEIN EXO70"/>
    <property type="match status" value="1"/>
</dbReference>
<keyword evidence="2 3" id="KW-0813">Transport</keyword>
<comment type="similarity">
    <text evidence="1 3">Belongs to the EXO70 family.</text>
</comment>
<dbReference type="InterPro" id="IPR016159">
    <property type="entry name" value="Cullin_repeat-like_dom_sf"/>
</dbReference>
<keyword evidence="3" id="KW-0653">Protein transport</keyword>
<dbReference type="AlphaFoldDB" id="A0A1S3CCB1"/>
<organism evidence="6 7">
    <name type="scientific">Cucumis melo</name>
    <name type="common">Muskmelon</name>
    <dbReference type="NCBI Taxonomy" id="3656"/>
    <lineage>
        <taxon>Eukaryota</taxon>
        <taxon>Viridiplantae</taxon>
        <taxon>Streptophyta</taxon>
        <taxon>Embryophyta</taxon>
        <taxon>Tracheophyta</taxon>
        <taxon>Spermatophyta</taxon>
        <taxon>Magnoliopsida</taxon>
        <taxon>eudicotyledons</taxon>
        <taxon>Gunneridae</taxon>
        <taxon>Pentapetalae</taxon>
        <taxon>rosids</taxon>
        <taxon>fabids</taxon>
        <taxon>Cucurbitales</taxon>
        <taxon>Cucurbitaceae</taxon>
        <taxon>Benincaseae</taxon>
        <taxon>Cucumis</taxon>
    </lineage>
</organism>
<evidence type="ECO:0000313" key="7">
    <source>
        <dbReference type="RefSeq" id="XP_008460316.2"/>
    </source>
</evidence>